<sequence length="100" mass="10774">MLKTLLMAGGLAMLASAASAQGMVRSTDLSCAQAARLIAEKGAVVMATSPTLYDRYVRDLSFCDYDMQLKPEWVPTRDNPQCFIGYICYEPSRGGGRSGG</sequence>
<evidence type="ECO:0000256" key="1">
    <source>
        <dbReference type="SAM" id="SignalP"/>
    </source>
</evidence>
<dbReference type="Proteomes" id="UP001241747">
    <property type="component" value="Unassembled WGS sequence"/>
</dbReference>
<keyword evidence="1" id="KW-0732">Signal</keyword>
<dbReference type="RefSeq" id="WP_237344030.1">
    <property type="nucleotide sequence ID" value="NZ_JABWGX010000002.1"/>
</dbReference>
<name>A0ABU0LED4_XANAG</name>
<gene>
    <name evidence="2" type="ORF">QOZ94_002307</name>
</gene>
<feature type="signal peptide" evidence="1">
    <location>
        <begin position="1"/>
        <end position="20"/>
    </location>
</feature>
<feature type="chain" id="PRO_5047257578" evidence="1">
    <location>
        <begin position="21"/>
        <end position="100"/>
    </location>
</feature>
<proteinExistence type="predicted"/>
<comment type="caution">
    <text evidence="2">The sequence shown here is derived from an EMBL/GenBank/DDBJ whole genome shotgun (WGS) entry which is preliminary data.</text>
</comment>
<accession>A0ABU0LED4</accession>
<protein>
    <submittedName>
        <fullName evidence="2">Uncharacterized protein</fullName>
    </submittedName>
</protein>
<evidence type="ECO:0000313" key="3">
    <source>
        <dbReference type="Proteomes" id="UP001241747"/>
    </source>
</evidence>
<reference evidence="2 3" key="1">
    <citation type="submission" date="2023-07" db="EMBL/GenBank/DDBJ databases">
        <title>Genomic Encyclopedia of Type Strains, Phase IV (KMG-IV): sequencing the most valuable type-strain genomes for metagenomic binning, comparative biology and taxonomic classification.</title>
        <authorList>
            <person name="Goeker M."/>
        </authorList>
    </citation>
    <scope>NUCLEOTIDE SEQUENCE [LARGE SCALE GENOMIC DNA]</scope>
    <source>
        <strain evidence="2 3">DSM 3770</strain>
    </source>
</reference>
<evidence type="ECO:0000313" key="2">
    <source>
        <dbReference type="EMBL" id="MDQ0505511.1"/>
    </source>
</evidence>
<organism evidence="2 3">
    <name type="scientific">Xanthobacter agilis</name>
    <dbReference type="NCBI Taxonomy" id="47492"/>
    <lineage>
        <taxon>Bacteria</taxon>
        <taxon>Pseudomonadati</taxon>
        <taxon>Pseudomonadota</taxon>
        <taxon>Alphaproteobacteria</taxon>
        <taxon>Hyphomicrobiales</taxon>
        <taxon>Xanthobacteraceae</taxon>
        <taxon>Xanthobacter</taxon>
    </lineage>
</organism>
<keyword evidence="3" id="KW-1185">Reference proteome</keyword>
<dbReference type="EMBL" id="JAUSVY010000004">
    <property type="protein sequence ID" value="MDQ0505511.1"/>
    <property type="molecule type" value="Genomic_DNA"/>
</dbReference>